<dbReference type="Pfam" id="PF03795">
    <property type="entry name" value="YCII"/>
    <property type="match status" value="1"/>
</dbReference>
<dbReference type="InterPro" id="IPR005545">
    <property type="entry name" value="YCII"/>
</dbReference>
<dbReference type="AlphaFoldDB" id="A0A1H2UX41"/>
<dbReference type="STRING" id="589385.SAMN05421504_1011030"/>
<evidence type="ECO:0000256" key="1">
    <source>
        <dbReference type="ARBA" id="ARBA00007689"/>
    </source>
</evidence>
<feature type="domain" description="YCII-related" evidence="2">
    <location>
        <begin position="6"/>
        <end position="112"/>
    </location>
</feature>
<comment type="similarity">
    <text evidence="1">Belongs to the YciI family.</text>
</comment>
<dbReference type="OrthoDB" id="668782at2"/>
<dbReference type="PANTHER" id="PTHR35174">
    <property type="entry name" value="BLL7171 PROTEIN-RELATED"/>
    <property type="match status" value="1"/>
</dbReference>
<reference evidence="3 4" key="1">
    <citation type="submission" date="2016-10" db="EMBL/GenBank/DDBJ databases">
        <authorList>
            <person name="de Groot N.N."/>
        </authorList>
    </citation>
    <scope>NUCLEOTIDE SEQUENCE [LARGE SCALE GENOMIC DNA]</scope>
    <source>
        <strain evidence="3 4">CPCC 202699</strain>
    </source>
</reference>
<dbReference type="PANTHER" id="PTHR35174:SF3">
    <property type="entry name" value="BLL7171 PROTEIN"/>
    <property type="match status" value="1"/>
</dbReference>
<evidence type="ECO:0000259" key="2">
    <source>
        <dbReference type="Pfam" id="PF03795"/>
    </source>
</evidence>
<name>A0A1H2UX41_9PSEU</name>
<gene>
    <name evidence="3" type="ORF">SAMN05421504_1011030</name>
</gene>
<proteinExistence type="inferred from homology"/>
<dbReference type="EMBL" id="FNON01000001">
    <property type="protein sequence ID" value="SDW60662.1"/>
    <property type="molecule type" value="Genomic_DNA"/>
</dbReference>
<protein>
    <submittedName>
        <fullName evidence="3">Uncharacterized conserved protein</fullName>
    </submittedName>
</protein>
<dbReference type="InterPro" id="IPR011008">
    <property type="entry name" value="Dimeric_a/b-barrel"/>
</dbReference>
<evidence type="ECO:0000313" key="3">
    <source>
        <dbReference type="EMBL" id="SDW60662.1"/>
    </source>
</evidence>
<keyword evidence="4" id="KW-1185">Reference proteome</keyword>
<evidence type="ECO:0000313" key="4">
    <source>
        <dbReference type="Proteomes" id="UP000199515"/>
    </source>
</evidence>
<dbReference type="RefSeq" id="WP_091287149.1">
    <property type="nucleotide sequence ID" value="NZ_FNON01000001.1"/>
</dbReference>
<organism evidence="3 4">
    <name type="scientific">Amycolatopsis xylanica</name>
    <dbReference type="NCBI Taxonomy" id="589385"/>
    <lineage>
        <taxon>Bacteria</taxon>
        <taxon>Bacillati</taxon>
        <taxon>Actinomycetota</taxon>
        <taxon>Actinomycetes</taxon>
        <taxon>Pseudonocardiales</taxon>
        <taxon>Pseudonocardiaceae</taxon>
        <taxon>Amycolatopsis</taxon>
    </lineage>
</organism>
<dbReference type="Gene3D" id="3.30.70.1060">
    <property type="entry name" value="Dimeric alpha+beta barrel"/>
    <property type="match status" value="1"/>
</dbReference>
<dbReference type="Proteomes" id="UP000199515">
    <property type="component" value="Unassembled WGS sequence"/>
</dbReference>
<dbReference type="SUPFAM" id="SSF54909">
    <property type="entry name" value="Dimeric alpha+beta barrel"/>
    <property type="match status" value="1"/>
</dbReference>
<sequence>MRQYLLAVQIDESVPFGPEDEVQAMMARTGKVTEEMKTAGAWVFVGGLENSDASTVVRPADGTTTITDGPFAETKEQLGGFWVIQVEDLDEALAWAGKCALACGQAIEVRPIDSDGSRRH</sequence>
<accession>A0A1H2UX41</accession>